<keyword evidence="2" id="KW-0812">Transmembrane</keyword>
<evidence type="ECO:0000256" key="2">
    <source>
        <dbReference type="SAM" id="Phobius"/>
    </source>
</evidence>
<dbReference type="Proteomes" id="UP000321934">
    <property type="component" value="Chromosome"/>
</dbReference>
<dbReference type="OrthoDB" id="9815245at2"/>
<feature type="domain" description="M23ase beta-sheet core" evidence="3">
    <location>
        <begin position="331"/>
        <end position="425"/>
    </location>
</feature>
<dbReference type="Gene3D" id="2.70.70.10">
    <property type="entry name" value="Glucose Permease (Domain IIA)"/>
    <property type="match status" value="1"/>
</dbReference>
<dbReference type="RefSeq" id="WP_146820923.1">
    <property type="nucleotide sequence ID" value="NZ_CP029077.1"/>
</dbReference>
<dbReference type="CDD" id="cd12797">
    <property type="entry name" value="M23_peptidase"/>
    <property type="match status" value="1"/>
</dbReference>
<feature type="compositionally biased region" description="Basic and acidic residues" evidence="1">
    <location>
        <begin position="109"/>
        <end position="119"/>
    </location>
</feature>
<dbReference type="PANTHER" id="PTHR21666:SF270">
    <property type="entry name" value="MUREIN HYDROLASE ACTIVATOR ENVC"/>
    <property type="match status" value="1"/>
</dbReference>
<dbReference type="AlphaFoldDB" id="A0A5B8XE84"/>
<keyword evidence="5" id="KW-1185">Reference proteome</keyword>
<organism evidence="4 5">
    <name type="scientific">Candidatus Deianiraea vastatrix</name>
    <dbReference type="NCBI Taxonomy" id="2163644"/>
    <lineage>
        <taxon>Bacteria</taxon>
        <taxon>Pseudomonadati</taxon>
        <taxon>Pseudomonadota</taxon>
        <taxon>Alphaproteobacteria</taxon>
        <taxon>Rickettsiales</taxon>
        <taxon>Candidatus Deianiraeaceae</taxon>
        <taxon>Candidatus Deianiraea</taxon>
    </lineage>
</organism>
<feature type="region of interest" description="Disordered" evidence="1">
    <location>
        <begin position="109"/>
        <end position="164"/>
    </location>
</feature>
<sequence length="433" mass="49822">MKYIKTFFNKCFIDQRIVISSEKSVRTIKFTKKAQIFIFSIFIFVLLTLTFFFVFGVKLYGTIDKKQRKIDQMRQDGQVTKVEVAKMIIHMEKINEYFEKISRKTISDDDVKNIDDNNNKNENQNSEQDQDKQQNDDENDIITPQKNTKNNDKKDINKKREELLNPSESRVPLNLAYNNNNFDNYTIQDLNKILRSKIAYWYAMINTRYAYIQDVLLKLDLLNCKSSSWFSKALSKAEYVIDAIGISSNATESQVFEKMKTRICNSGHIQNAATSYKVKNHMQATDDDFIPSMIKLEGLIMEIPLGNPLKNGKFSSPFGYRIDPVHKKMAKHEGMDLVLSYGAKIFSTAHGTVIKSGWHNGYGWSVDVAHGHGITTRYAHMSHIDARLGQKVYPGTLIGRQGNSGKSTGSHLHYEIRINNLAINPKRFIVQQR</sequence>
<dbReference type="InterPro" id="IPR050570">
    <property type="entry name" value="Cell_wall_metabolism_enzyme"/>
</dbReference>
<evidence type="ECO:0000313" key="5">
    <source>
        <dbReference type="Proteomes" id="UP000321934"/>
    </source>
</evidence>
<dbReference type="GO" id="GO:0004222">
    <property type="term" value="F:metalloendopeptidase activity"/>
    <property type="evidence" value="ECO:0007669"/>
    <property type="project" value="TreeGrafter"/>
</dbReference>
<accession>A0A5B8XE84</accession>
<evidence type="ECO:0000313" key="4">
    <source>
        <dbReference type="EMBL" id="QED23659.1"/>
    </source>
</evidence>
<keyword evidence="2" id="KW-1133">Transmembrane helix</keyword>
<dbReference type="EMBL" id="CP029077">
    <property type="protein sequence ID" value="QED23659.1"/>
    <property type="molecule type" value="Genomic_DNA"/>
</dbReference>
<keyword evidence="2" id="KW-0472">Membrane</keyword>
<feature type="transmembrane region" description="Helical" evidence="2">
    <location>
        <begin position="36"/>
        <end position="60"/>
    </location>
</feature>
<dbReference type="InterPro" id="IPR016047">
    <property type="entry name" value="M23ase_b-sheet_dom"/>
</dbReference>
<dbReference type="InterPro" id="IPR011055">
    <property type="entry name" value="Dup_hybrid_motif"/>
</dbReference>
<dbReference type="PANTHER" id="PTHR21666">
    <property type="entry name" value="PEPTIDASE-RELATED"/>
    <property type="match status" value="1"/>
</dbReference>
<dbReference type="SUPFAM" id="SSF51261">
    <property type="entry name" value="Duplicated hybrid motif"/>
    <property type="match status" value="1"/>
</dbReference>
<evidence type="ECO:0000256" key="1">
    <source>
        <dbReference type="SAM" id="MobiDB-lite"/>
    </source>
</evidence>
<dbReference type="Pfam" id="PF01551">
    <property type="entry name" value="Peptidase_M23"/>
    <property type="match status" value="1"/>
</dbReference>
<name>A0A5B8XE84_9RICK</name>
<proteinExistence type="predicted"/>
<reference evidence="4 5" key="1">
    <citation type="journal article" date="2019" name="ISME J.">
        <title>Deianiraea, an extracellular bacterium associated with the ciliate Paramecium, suggests an alternative scenario for the evolution of Rickettsiales.</title>
        <authorList>
            <person name="Castelli M."/>
            <person name="Sabaneyeva E."/>
            <person name="Lanzoni O."/>
            <person name="Lebedeva N."/>
            <person name="Floriano A.M."/>
            <person name="Gaiarsa S."/>
            <person name="Benken K."/>
            <person name="Modeo L."/>
            <person name="Bandi C."/>
            <person name="Potekhin A."/>
            <person name="Sassera D."/>
            <person name="Petroni G."/>
        </authorList>
    </citation>
    <scope>NUCLEOTIDE SEQUENCE [LARGE SCALE GENOMIC DNA]</scope>
    <source>
        <strain evidence="4">CyL4-1</strain>
    </source>
</reference>
<feature type="compositionally biased region" description="Basic and acidic residues" evidence="1">
    <location>
        <begin position="149"/>
        <end position="163"/>
    </location>
</feature>
<evidence type="ECO:0000259" key="3">
    <source>
        <dbReference type="Pfam" id="PF01551"/>
    </source>
</evidence>
<protein>
    <submittedName>
        <fullName evidence="4">M23 family peptidase</fullName>
    </submittedName>
</protein>
<gene>
    <name evidence="4" type="ORF">Deia_00872</name>
</gene>